<evidence type="ECO:0000313" key="3">
    <source>
        <dbReference type="Proteomes" id="UP000503222"/>
    </source>
</evidence>
<dbReference type="EMBL" id="CP049869">
    <property type="protein sequence ID" value="QIK79163.1"/>
    <property type="molecule type" value="Genomic_DNA"/>
</dbReference>
<dbReference type="SUPFAM" id="SSF81324">
    <property type="entry name" value="Voltage-gated potassium channels"/>
    <property type="match status" value="1"/>
</dbReference>
<protein>
    <recommendedName>
        <fullName evidence="4">Two pore domain potassium channel family protein</fullName>
    </recommendedName>
</protein>
<name>A0A6G7YQZ9_9SPHN</name>
<sequence length="152" mass="16787">MPPAASGHTGVMNAFLQLLASVILFVLCAVIHGTGLVLTTKAFKAEERELKRQKLLTREFGTMVPMALCLFLMHLAEVMLFACFYWAIGARGSFDDSLFHSAAAYTTLGIPDNAQDDWRLIGALEGLTGFLLIGWSAAIFVTDMERVLRKRF</sequence>
<keyword evidence="1" id="KW-0812">Transmembrane</keyword>
<keyword evidence="1" id="KW-1133">Transmembrane helix</keyword>
<evidence type="ECO:0000256" key="1">
    <source>
        <dbReference type="SAM" id="Phobius"/>
    </source>
</evidence>
<dbReference type="Gene3D" id="1.10.287.70">
    <property type="match status" value="1"/>
</dbReference>
<dbReference type="AlphaFoldDB" id="A0A6G7YQZ9"/>
<organism evidence="2 3">
    <name type="scientific">Sphingomonas piscis</name>
    <dbReference type="NCBI Taxonomy" id="2714943"/>
    <lineage>
        <taxon>Bacteria</taxon>
        <taxon>Pseudomonadati</taxon>
        <taxon>Pseudomonadota</taxon>
        <taxon>Alphaproteobacteria</taxon>
        <taxon>Sphingomonadales</taxon>
        <taxon>Sphingomonadaceae</taxon>
        <taxon>Sphingomonas</taxon>
    </lineage>
</organism>
<keyword evidence="3" id="KW-1185">Reference proteome</keyword>
<gene>
    <name evidence="2" type="ORF">G7077_09900</name>
</gene>
<dbReference type="Proteomes" id="UP000503222">
    <property type="component" value="Chromosome"/>
</dbReference>
<proteinExistence type="predicted"/>
<evidence type="ECO:0000313" key="2">
    <source>
        <dbReference type="EMBL" id="QIK79163.1"/>
    </source>
</evidence>
<feature type="transmembrane region" description="Helical" evidence="1">
    <location>
        <begin position="120"/>
        <end position="141"/>
    </location>
</feature>
<accession>A0A6G7YQZ9</accession>
<keyword evidence="1" id="KW-0472">Membrane</keyword>
<dbReference type="RefSeq" id="WP_166411554.1">
    <property type="nucleotide sequence ID" value="NZ_CP049869.1"/>
</dbReference>
<reference evidence="2 3" key="1">
    <citation type="submission" date="2020-03" db="EMBL/GenBank/DDBJ databases">
        <title>Sphingomonas sp. nov., isolated from fish.</title>
        <authorList>
            <person name="Hyun D.-W."/>
            <person name="Bae J.-W."/>
        </authorList>
    </citation>
    <scope>NUCLEOTIDE SEQUENCE [LARGE SCALE GENOMIC DNA]</scope>
    <source>
        <strain evidence="2 3">HDW15B</strain>
    </source>
</reference>
<feature type="transmembrane region" description="Helical" evidence="1">
    <location>
        <begin position="15"/>
        <end position="39"/>
    </location>
</feature>
<feature type="transmembrane region" description="Helical" evidence="1">
    <location>
        <begin position="60"/>
        <end position="88"/>
    </location>
</feature>
<dbReference type="KEGG" id="spii:G7077_09900"/>
<evidence type="ECO:0008006" key="4">
    <source>
        <dbReference type="Google" id="ProtNLM"/>
    </source>
</evidence>